<dbReference type="InterPro" id="IPR002016">
    <property type="entry name" value="Haem_peroxidase"/>
</dbReference>
<keyword evidence="5 19" id="KW-0964">Secreted</keyword>
<dbReference type="GO" id="GO:0140825">
    <property type="term" value="F:lactoperoxidase activity"/>
    <property type="evidence" value="ECO:0007669"/>
    <property type="project" value="UniProtKB-EC"/>
</dbReference>
<dbReference type="EC" id="1.11.1.7" evidence="4 19"/>
<reference evidence="21 22" key="1">
    <citation type="submission" date="2024-08" db="EMBL/GenBank/DDBJ databases">
        <title>Insights into the chromosomal genome structure of Flemingia macrophylla.</title>
        <authorList>
            <person name="Ding Y."/>
            <person name="Zhao Y."/>
            <person name="Bi W."/>
            <person name="Wu M."/>
            <person name="Zhao G."/>
            <person name="Gong Y."/>
            <person name="Li W."/>
            <person name="Zhang P."/>
        </authorList>
    </citation>
    <scope>NUCLEOTIDE SEQUENCE [LARGE SCALE GENOMIC DNA]</scope>
    <source>
        <strain evidence="21">DYQJB</strain>
        <tissue evidence="21">Leaf</tissue>
    </source>
</reference>
<name>A0ABD1LN59_9FABA</name>
<keyword evidence="16 19" id="KW-0106">Calcium</keyword>
<dbReference type="GO" id="GO:0006979">
    <property type="term" value="P:response to oxidative stress"/>
    <property type="evidence" value="ECO:0007669"/>
    <property type="project" value="UniProtKB-UniRule"/>
</dbReference>
<comment type="cofactor">
    <cofactor evidence="16 19">
        <name>Ca(2+)</name>
        <dbReference type="ChEBI" id="CHEBI:29108"/>
    </cofactor>
    <text evidence="16 19">Binds 2 calcium ions per subunit.</text>
</comment>
<dbReference type="FunFam" id="1.10.520.10:FF:000008">
    <property type="entry name" value="Peroxidase"/>
    <property type="match status" value="1"/>
</dbReference>
<evidence type="ECO:0000256" key="9">
    <source>
        <dbReference type="ARBA" id="ARBA00022729"/>
    </source>
</evidence>
<proteinExistence type="inferred from homology"/>
<evidence type="ECO:0000256" key="14">
    <source>
        <dbReference type="PIRSR" id="PIRSR600823-1"/>
    </source>
</evidence>
<evidence type="ECO:0000256" key="11">
    <source>
        <dbReference type="ARBA" id="ARBA00023004"/>
    </source>
</evidence>
<comment type="similarity">
    <text evidence="19">Belongs to the peroxidase family. Classical plant (class III) peroxidase subfamily.</text>
</comment>
<feature type="binding site" evidence="16">
    <location>
        <position position="72"/>
    </location>
    <ligand>
        <name>Ca(2+)</name>
        <dbReference type="ChEBI" id="CHEBI:29108"/>
        <label>1</label>
    </ligand>
</feature>
<dbReference type="PROSITE" id="PS50873">
    <property type="entry name" value="PEROXIDASE_4"/>
    <property type="match status" value="1"/>
</dbReference>
<feature type="binding site" evidence="16">
    <location>
        <position position="74"/>
    </location>
    <ligand>
        <name>Ca(2+)</name>
        <dbReference type="ChEBI" id="CHEBI:29108"/>
        <label>1</label>
    </ligand>
</feature>
<evidence type="ECO:0000256" key="12">
    <source>
        <dbReference type="ARBA" id="ARBA00023157"/>
    </source>
</evidence>
<evidence type="ECO:0000256" key="5">
    <source>
        <dbReference type="ARBA" id="ARBA00022525"/>
    </source>
</evidence>
<evidence type="ECO:0000256" key="4">
    <source>
        <dbReference type="ARBA" id="ARBA00012313"/>
    </source>
</evidence>
<comment type="function">
    <text evidence="2">Removal of H(2)O(2), oxidation of toxic reductants, biosynthesis and degradation of lignin, suberization, auxin catabolism, response to environmental stresses such as wounding, pathogen attack and oxidative stress. These functions might be dependent on each isozyme/isoform in each plant tissue.</text>
</comment>
<dbReference type="PRINTS" id="PR00461">
    <property type="entry name" value="PLPEROXIDASE"/>
</dbReference>
<comment type="caution">
    <text evidence="21">The sequence shown here is derived from an EMBL/GenBank/DDBJ whole genome shotgun (WGS) entry which is preliminary data.</text>
</comment>
<comment type="catalytic activity">
    <reaction evidence="1 19">
        <text>2 a phenolic donor + H2O2 = 2 a phenolic radical donor + 2 H2O</text>
        <dbReference type="Rhea" id="RHEA:56136"/>
        <dbReference type="ChEBI" id="CHEBI:15377"/>
        <dbReference type="ChEBI" id="CHEBI:16240"/>
        <dbReference type="ChEBI" id="CHEBI:139520"/>
        <dbReference type="ChEBI" id="CHEBI:139521"/>
        <dbReference type="EC" id="1.11.1.7"/>
    </reaction>
</comment>
<dbReference type="InterPro" id="IPR033905">
    <property type="entry name" value="Secretory_peroxidase"/>
</dbReference>
<dbReference type="InterPro" id="IPR000823">
    <property type="entry name" value="Peroxidase_pln"/>
</dbReference>
<dbReference type="PROSITE" id="PS00436">
    <property type="entry name" value="PEROXIDASE_2"/>
    <property type="match status" value="1"/>
</dbReference>
<evidence type="ECO:0000256" key="6">
    <source>
        <dbReference type="ARBA" id="ARBA00022559"/>
    </source>
</evidence>
<dbReference type="EMBL" id="JBGMDY010000008">
    <property type="protein sequence ID" value="KAL2324958.1"/>
    <property type="molecule type" value="Genomic_DNA"/>
</dbReference>
<evidence type="ECO:0000313" key="22">
    <source>
        <dbReference type="Proteomes" id="UP001603857"/>
    </source>
</evidence>
<evidence type="ECO:0000256" key="2">
    <source>
        <dbReference type="ARBA" id="ARBA00002322"/>
    </source>
</evidence>
<feature type="binding site" evidence="16">
    <location>
        <position position="67"/>
    </location>
    <ligand>
        <name>Ca(2+)</name>
        <dbReference type="ChEBI" id="CHEBI:29108"/>
        <label>1</label>
    </ligand>
</feature>
<keyword evidence="10 19" id="KW-0560">Oxidoreductase</keyword>
<dbReference type="PROSITE" id="PS00435">
    <property type="entry name" value="PEROXIDASE_1"/>
    <property type="match status" value="1"/>
</dbReference>
<keyword evidence="13 19" id="KW-0376">Hydrogen peroxide</keyword>
<feature type="binding site" description="axial binding residue" evidence="16">
    <location>
        <position position="195"/>
    </location>
    <ligand>
        <name>heme b</name>
        <dbReference type="ChEBI" id="CHEBI:60344"/>
    </ligand>
    <ligandPart>
        <name>Fe</name>
        <dbReference type="ChEBI" id="CHEBI:18248"/>
    </ligandPart>
</feature>
<evidence type="ECO:0000256" key="13">
    <source>
        <dbReference type="ARBA" id="ARBA00023324"/>
    </source>
</evidence>
<dbReference type="InterPro" id="IPR019794">
    <property type="entry name" value="Peroxidases_AS"/>
</dbReference>
<evidence type="ECO:0000256" key="19">
    <source>
        <dbReference type="RuleBase" id="RU362060"/>
    </source>
</evidence>
<dbReference type="InterPro" id="IPR010255">
    <property type="entry name" value="Haem_peroxidase_sf"/>
</dbReference>
<evidence type="ECO:0000256" key="18">
    <source>
        <dbReference type="PIRSR" id="PIRSR600823-5"/>
    </source>
</evidence>
<feature type="binding site" evidence="16">
    <location>
        <position position="89"/>
    </location>
    <ligand>
        <name>Ca(2+)</name>
        <dbReference type="ChEBI" id="CHEBI:29108"/>
        <label>1</label>
    </ligand>
</feature>
<protein>
    <recommendedName>
        <fullName evidence="4 19">Peroxidase</fullName>
        <ecNumber evidence="4 19">1.11.1.7</ecNumber>
    </recommendedName>
</protein>
<dbReference type="FunFam" id="1.10.420.10:FF:000007">
    <property type="entry name" value="Peroxidase"/>
    <property type="match status" value="1"/>
</dbReference>
<keyword evidence="12 18" id="KW-1015">Disulfide bond</keyword>
<feature type="binding site" evidence="16">
    <location>
        <position position="256"/>
    </location>
    <ligand>
        <name>Ca(2+)</name>
        <dbReference type="ChEBI" id="CHEBI:29108"/>
        <label>2</label>
    </ligand>
</feature>
<comment type="subcellular location">
    <subcellularLocation>
        <location evidence="19">Secreted</location>
    </subcellularLocation>
</comment>
<evidence type="ECO:0000313" key="21">
    <source>
        <dbReference type="EMBL" id="KAL2324958.1"/>
    </source>
</evidence>
<dbReference type="PANTHER" id="PTHR31517:SF88">
    <property type="entry name" value="PEROXIDASE 41"/>
    <property type="match status" value="1"/>
</dbReference>
<evidence type="ECO:0000256" key="17">
    <source>
        <dbReference type="PIRSR" id="PIRSR600823-4"/>
    </source>
</evidence>
<comment type="cofactor">
    <cofactor evidence="16 19">
        <name>heme b</name>
        <dbReference type="ChEBI" id="CHEBI:60344"/>
    </cofactor>
    <text evidence="16 19">Binds 1 heme b (iron(II)-protoporphyrin IX) group per subunit.</text>
</comment>
<evidence type="ECO:0000256" key="3">
    <source>
        <dbReference type="ARBA" id="ARBA00006873"/>
    </source>
</evidence>
<keyword evidence="8 16" id="KW-0479">Metal-binding</keyword>
<keyword evidence="22" id="KW-1185">Reference proteome</keyword>
<dbReference type="GO" id="GO:0046872">
    <property type="term" value="F:metal ion binding"/>
    <property type="evidence" value="ECO:0007669"/>
    <property type="project" value="UniProtKB-UniRule"/>
</dbReference>
<dbReference type="Proteomes" id="UP001603857">
    <property type="component" value="Unassembled WGS sequence"/>
</dbReference>
<sequence>MAFPILVLLFLSLTLTLTPTPSSAKLNLDYYKQTCPDFEKIVLENVFNKQATTPATAPGLLRLFFHDCITDGCDASLLITSNAYTPHAERDADLNLSLSGDAFDMIVRIKNAVELACPGIVSCSDIMAQATRDLVKMVGGPFYPVRLGRKDSTESDEKKVEASLPTPSMSMDQIIQKFTSKGFTVKEMVALTGAHTIGFTHCREFIHRIYNFSRTSDSDPSMHPKLVAGLRSVCQNYSRDSSMAAFNDVRSPGKFDNAYFQNVLKGLGLLSSDSLLAVDPRTRPLVELYANDQQAFFADFAHAMEKLSVFGVKTGNKVRNNRLNVSIEISTVALDLPPSDLLLLLRITPRRFEI</sequence>
<feature type="chain" id="PRO_5044525071" description="Peroxidase" evidence="19">
    <location>
        <begin position="25"/>
        <end position="354"/>
    </location>
</feature>
<keyword evidence="9 19" id="KW-0732">Signal</keyword>
<evidence type="ECO:0000256" key="10">
    <source>
        <dbReference type="ARBA" id="ARBA00023002"/>
    </source>
</evidence>
<evidence type="ECO:0000256" key="1">
    <source>
        <dbReference type="ARBA" id="ARBA00000189"/>
    </source>
</evidence>
<gene>
    <name evidence="21" type="ORF">Fmac_024016</name>
</gene>
<feature type="disulfide bond" evidence="18">
    <location>
        <begin position="35"/>
        <end position="117"/>
    </location>
</feature>
<dbReference type="GO" id="GO:0020037">
    <property type="term" value="F:heme binding"/>
    <property type="evidence" value="ECO:0007669"/>
    <property type="project" value="UniProtKB-UniRule"/>
</dbReference>
<feature type="binding site" evidence="16">
    <location>
        <position position="196"/>
    </location>
    <ligand>
        <name>Ca(2+)</name>
        <dbReference type="ChEBI" id="CHEBI:29108"/>
        <label>2</label>
    </ligand>
</feature>
<feature type="binding site" evidence="16">
    <location>
        <position position="248"/>
    </location>
    <ligand>
        <name>Ca(2+)</name>
        <dbReference type="ChEBI" id="CHEBI:29108"/>
        <label>2</label>
    </ligand>
</feature>
<feature type="disulfide bond" evidence="18">
    <location>
        <begin position="202"/>
        <end position="234"/>
    </location>
</feature>
<feature type="disulfide bond" evidence="18">
    <location>
        <begin position="68"/>
        <end position="73"/>
    </location>
</feature>
<dbReference type="SUPFAM" id="SSF48113">
    <property type="entry name" value="Heme-dependent peroxidases"/>
    <property type="match status" value="1"/>
</dbReference>
<organism evidence="21 22">
    <name type="scientific">Flemingia macrophylla</name>
    <dbReference type="NCBI Taxonomy" id="520843"/>
    <lineage>
        <taxon>Eukaryota</taxon>
        <taxon>Viridiplantae</taxon>
        <taxon>Streptophyta</taxon>
        <taxon>Embryophyta</taxon>
        <taxon>Tracheophyta</taxon>
        <taxon>Spermatophyta</taxon>
        <taxon>Magnoliopsida</taxon>
        <taxon>eudicotyledons</taxon>
        <taxon>Gunneridae</taxon>
        <taxon>Pentapetalae</taxon>
        <taxon>rosids</taxon>
        <taxon>fabids</taxon>
        <taxon>Fabales</taxon>
        <taxon>Fabaceae</taxon>
        <taxon>Papilionoideae</taxon>
        <taxon>50 kb inversion clade</taxon>
        <taxon>NPAAA clade</taxon>
        <taxon>indigoferoid/millettioid clade</taxon>
        <taxon>Phaseoleae</taxon>
        <taxon>Flemingia</taxon>
    </lineage>
</organism>
<dbReference type="CDD" id="cd00693">
    <property type="entry name" value="secretory_peroxidase"/>
    <property type="match status" value="1"/>
</dbReference>
<evidence type="ECO:0000259" key="20">
    <source>
        <dbReference type="PROSITE" id="PS50873"/>
    </source>
</evidence>
<feature type="binding site" evidence="15">
    <location>
        <position position="165"/>
    </location>
    <ligand>
        <name>substrate</name>
    </ligand>
</feature>
<feature type="signal peptide" evidence="19">
    <location>
        <begin position="1"/>
        <end position="24"/>
    </location>
</feature>
<keyword evidence="6 19" id="KW-0575">Peroxidase</keyword>
<evidence type="ECO:0000256" key="16">
    <source>
        <dbReference type="PIRSR" id="PIRSR600823-3"/>
    </source>
</evidence>
<dbReference type="Gene3D" id="1.10.420.10">
    <property type="entry name" value="Peroxidase, domain 2"/>
    <property type="match status" value="1"/>
</dbReference>
<dbReference type="Gene3D" id="1.10.520.10">
    <property type="match status" value="1"/>
</dbReference>
<dbReference type="PRINTS" id="PR00458">
    <property type="entry name" value="PEROXIDASE"/>
</dbReference>
<dbReference type="AlphaFoldDB" id="A0ABD1LN59"/>
<comment type="similarity">
    <text evidence="3">Belongs to the peroxidase family. Ascorbate peroxidase subfamily.</text>
</comment>
<feature type="domain" description="Plant heme peroxidase family profile" evidence="20">
    <location>
        <begin position="25"/>
        <end position="329"/>
    </location>
</feature>
<evidence type="ECO:0000256" key="8">
    <source>
        <dbReference type="ARBA" id="ARBA00022723"/>
    </source>
</evidence>
<feature type="active site" description="Proton acceptor" evidence="14">
    <location>
        <position position="66"/>
    </location>
</feature>
<keyword evidence="7 19" id="KW-0349">Heme</keyword>
<keyword evidence="11 16" id="KW-0408">Iron</keyword>
<evidence type="ECO:0000256" key="15">
    <source>
        <dbReference type="PIRSR" id="PIRSR600823-2"/>
    </source>
</evidence>
<dbReference type="Pfam" id="PF00141">
    <property type="entry name" value="peroxidase"/>
    <property type="match status" value="1"/>
</dbReference>
<evidence type="ECO:0000256" key="7">
    <source>
        <dbReference type="ARBA" id="ARBA00022617"/>
    </source>
</evidence>
<dbReference type="PANTHER" id="PTHR31517">
    <property type="match status" value="1"/>
</dbReference>
<accession>A0ABD1LN59</accession>
<feature type="binding site" evidence="16">
    <location>
        <position position="76"/>
    </location>
    <ligand>
        <name>Ca(2+)</name>
        <dbReference type="ChEBI" id="CHEBI:29108"/>
        <label>1</label>
    </ligand>
</feature>
<dbReference type="GO" id="GO:0042744">
    <property type="term" value="P:hydrogen peroxide catabolic process"/>
    <property type="evidence" value="ECO:0007669"/>
    <property type="project" value="UniProtKB-KW"/>
</dbReference>
<feature type="site" description="Transition state stabilizer" evidence="17">
    <location>
        <position position="62"/>
    </location>
</feature>
<dbReference type="GO" id="GO:0005576">
    <property type="term" value="C:extracellular region"/>
    <property type="evidence" value="ECO:0007669"/>
    <property type="project" value="UniProtKB-SubCell"/>
</dbReference>
<dbReference type="InterPro" id="IPR019793">
    <property type="entry name" value="Peroxidases_heam-ligand_BS"/>
</dbReference>